<proteinExistence type="inferred from homology"/>
<keyword evidence="9" id="KW-0472">Membrane</keyword>
<feature type="coiled-coil region" evidence="11">
    <location>
        <begin position="73"/>
        <end position="100"/>
    </location>
</feature>
<keyword evidence="12" id="KW-0969">Cilium</keyword>
<evidence type="ECO:0000256" key="2">
    <source>
        <dbReference type="ARBA" id="ARBA00010004"/>
    </source>
</evidence>
<evidence type="ECO:0000256" key="7">
    <source>
        <dbReference type="ARBA" id="ARBA00022795"/>
    </source>
</evidence>
<evidence type="ECO:0000256" key="8">
    <source>
        <dbReference type="ARBA" id="ARBA00022927"/>
    </source>
</evidence>
<dbReference type="RefSeq" id="WP_390360545.1">
    <property type="nucleotide sequence ID" value="NZ_JBHTKJ010000012.1"/>
</dbReference>
<protein>
    <recommendedName>
        <fullName evidence="3">Flagellar FliJ protein</fullName>
    </recommendedName>
</protein>
<gene>
    <name evidence="12" type="primary">fliJ</name>
    <name evidence="12" type="ORF">ACFQ3N_06135</name>
</gene>
<dbReference type="Proteomes" id="UP001597040">
    <property type="component" value="Unassembled WGS sequence"/>
</dbReference>
<organism evidence="12 13">
    <name type="scientific">Virgibacillus byunsanensis</name>
    <dbReference type="NCBI Taxonomy" id="570945"/>
    <lineage>
        <taxon>Bacteria</taxon>
        <taxon>Bacillati</taxon>
        <taxon>Bacillota</taxon>
        <taxon>Bacilli</taxon>
        <taxon>Bacillales</taxon>
        <taxon>Bacillaceae</taxon>
        <taxon>Virgibacillus</taxon>
    </lineage>
</organism>
<keyword evidence="4" id="KW-0813">Transport</keyword>
<evidence type="ECO:0000256" key="9">
    <source>
        <dbReference type="ARBA" id="ARBA00023136"/>
    </source>
</evidence>
<keyword evidence="12" id="KW-0282">Flagellum</keyword>
<evidence type="ECO:0000256" key="4">
    <source>
        <dbReference type="ARBA" id="ARBA00022448"/>
    </source>
</evidence>
<reference evidence="13" key="1">
    <citation type="journal article" date="2019" name="Int. J. Syst. Evol. Microbiol.">
        <title>The Global Catalogue of Microorganisms (GCM) 10K type strain sequencing project: providing services to taxonomists for standard genome sequencing and annotation.</title>
        <authorList>
            <consortium name="The Broad Institute Genomics Platform"/>
            <consortium name="The Broad Institute Genome Sequencing Center for Infectious Disease"/>
            <person name="Wu L."/>
            <person name="Ma J."/>
        </authorList>
    </citation>
    <scope>NUCLEOTIDE SEQUENCE [LARGE SCALE GENOMIC DNA]</scope>
    <source>
        <strain evidence="13">CCUG 56754</strain>
    </source>
</reference>
<accession>A0ABW3LHW2</accession>
<evidence type="ECO:0000256" key="3">
    <source>
        <dbReference type="ARBA" id="ARBA00020392"/>
    </source>
</evidence>
<dbReference type="Pfam" id="PF02050">
    <property type="entry name" value="FliJ"/>
    <property type="match status" value="1"/>
</dbReference>
<sequence>MAETMALSKILHIRENEKKNAQRVYHQSIEFFENIATQLYNLLKKKEAAEDSYELYLKETTPIDKIKEQVIYIELLNNQIMSLQNDVQKARTDMENNQEKLTSAFVEVKKFEKIIEYRHKEKEEMIKKNDNALMDETSIQQYLSQKHR</sequence>
<evidence type="ECO:0000256" key="10">
    <source>
        <dbReference type="ARBA" id="ARBA00023225"/>
    </source>
</evidence>
<dbReference type="EMBL" id="JBHTKJ010000012">
    <property type="protein sequence ID" value="MFD1037986.1"/>
    <property type="molecule type" value="Genomic_DNA"/>
</dbReference>
<keyword evidence="8" id="KW-0653">Protein transport</keyword>
<dbReference type="InterPro" id="IPR053716">
    <property type="entry name" value="Flag_assembly_chemotaxis_eff"/>
</dbReference>
<keyword evidence="7" id="KW-1005">Bacterial flagellum biogenesis</keyword>
<dbReference type="Gene3D" id="1.10.287.1700">
    <property type="match status" value="1"/>
</dbReference>
<evidence type="ECO:0000313" key="12">
    <source>
        <dbReference type="EMBL" id="MFD1037986.1"/>
    </source>
</evidence>
<evidence type="ECO:0000256" key="1">
    <source>
        <dbReference type="ARBA" id="ARBA00004413"/>
    </source>
</evidence>
<evidence type="ECO:0000256" key="5">
    <source>
        <dbReference type="ARBA" id="ARBA00022475"/>
    </source>
</evidence>
<keyword evidence="12" id="KW-0966">Cell projection</keyword>
<dbReference type="NCBIfam" id="TIGR02473">
    <property type="entry name" value="flagell_FliJ"/>
    <property type="match status" value="1"/>
</dbReference>
<comment type="similarity">
    <text evidence="2">Belongs to the FliJ family.</text>
</comment>
<evidence type="ECO:0000256" key="6">
    <source>
        <dbReference type="ARBA" id="ARBA00022500"/>
    </source>
</evidence>
<keyword evidence="11" id="KW-0175">Coiled coil</keyword>
<evidence type="ECO:0000313" key="13">
    <source>
        <dbReference type="Proteomes" id="UP001597040"/>
    </source>
</evidence>
<keyword evidence="13" id="KW-1185">Reference proteome</keyword>
<comment type="subcellular location">
    <subcellularLocation>
        <location evidence="1">Cell membrane</location>
        <topology evidence="1">Peripheral membrane protein</topology>
        <orientation evidence="1">Cytoplasmic side</orientation>
    </subcellularLocation>
</comment>
<keyword evidence="10" id="KW-1006">Bacterial flagellum protein export</keyword>
<keyword evidence="6" id="KW-0145">Chemotaxis</keyword>
<dbReference type="InterPro" id="IPR012823">
    <property type="entry name" value="Flagell_FliJ"/>
</dbReference>
<keyword evidence="5" id="KW-1003">Cell membrane</keyword>
<comment type="caution">
    <text evidence="12">The sequence shown here is derived from an EMBL/GenBank/DDBJ whole genome shotgun (WGS) entry which is preliminary data.</text>
</comment>
<name>A0ABW3LHW2_9BACI</name>
<evidence type="ECO:0000256" key="11">
    <source>
        <dbReference type="SAM" id="Coils"/>
    </source>
</evidence>